<dbReference type="GO" id="GO:0006099">
    <property type="term" value="P:tricarboxylic acid cycle"/>
    <property type="evidence" value="ECO:0007669"/>
    <property type="project" value="TreeGrafter"/>
</dbReference>
<name>A0AAW2CGI2_9ROSI</name>
<dbReference type="FunFam" id="1.10.150.250:FF:000004">
    <property type="entry name" value="Succinate dehydrogenase assembly factor 2, mitochondrial"/>
    <property type="match status" value="1"/>
</dbReference>
<dbReference type="PANTHER" id="PTHR12469">
    <property type="entry name" value="PROTEIN EMI5 HOMOLOG, MITOCHONDRIAL"/>
    <property type="match status" value="1"/>
</dbReference>
<reference evidence="3 4" key="1">
    <citation type="submission" date="2024-01" db="EMBL/GenBank/DDBJ databases">
        <title>A telomere-to-telomere, gap-free genome of sweet tea (Lithocarpus litseifolius).</title>
        <authorList>
            <person name="Zhou J."/>
        </authorList>
    </citation>
    <scope>NUCLEOTIDE SEQUENCE [LARGE SCALE GENOMIC DNA]</scope>
    <source>
        <strain evidence="3">Zhou-2022a</strain>
        <tissue evidence="3">Leaf</tissue>
    </source>
</reference>
<evidence type="ECO:0000313" key="4">
    <source>
        <dbReference type="Proteomes" id="UP001459277"/>
    </source>
</evidence>
<evidence type="ECO:0008006" key="5">
    <source>
        <dbReference type="Google" id="ProtNLM"/>
    </source>
</evidence>
<accession>A0AAW2CGI2</accession>
<dbReference type="Gene3D" id="1.10.150.250">
    <property type="entry name" value="Flavinator of succinate dehydrogenase"/>
    <property type="match status" value="1"/>
</dbReference>
<protein>
    <recommendedName>
        <fullName evidence="5">FAD assembly factor SdhE</fullName>
    </recommendedName>
</protein>
<evidence type="ECO:0000256" key="2">
    <source>
        <dbReference type="ARBA" id="ARBA00023186"/>
    </source>
</evidence>
<dbReference type="SUPFAM" id="SSF109910">
    <property type="entry name" value="YgfY-like"/>
    <property type="match status" value="1"/>
</dbReference>
<dbReference type="PANTHER" id="PTHR12469:SF2">
    <property type="entry name" value="SUCCINATE DEHYDROGENASE ASSEMBLY FACTOR 2, MITOCHONDRIAL"/>
    <property type="match status" value="1"/>
</dbReference>
<dbReference type="InterPro" id="IPR036714">
    <property type="entry name" value="SDH_sf"/>
</dbReference>
<dbReference type="AlphaFoldDB" id="A0AAW2CGI2"/>
<dbReference type="InterPro" id="IPR005631">
    <property type="entry name" value="SDH"/>
</dbReference>
<dbReference type="GO" id="GO:0006121">
    <property type="term" value="P:mitochondrial electron transport, succinate to ubiquinone"/>
    <property type="evidence" value="ECO:0007669"/>
    <property type="project" value="TreeGrafter"/>
</dbReference>
<evidence type="ECO:0000256" key="1">
    <source>
        <dbReference type="ARBA" id="ARBA00023128"/>
    </source>
</evidence>
<keyword evidence="2" id="KW-0143">Chaperone</keyword>
<comment type="caution">
    <text evidence="3">The sequence shown here is derived from an EMBL/GenBank/DDBJ whole genome shotgun (WGS) entry which is preliminary data.</text>
</comment>
<organism evidence="3 4">
    <name type="scientific">Lithocarpus litseifolius</name>
    <dbReference type="NCBI Taxonomy" id="425828"/>
    <lineage>
        <taxon>Eukaryota</taxon>
        <taxon>Viridiplantae</taxon>
        <taxon>Streptophyta</taxon>
        <taxon>Embryophyta</taxon>
        <taxon>Tracheophyta</taxon>
        <taxon>Spermatophyta</taxon>
        <taxon>Magnoliopsida</taxon>
        <taxon>eudicotyledons</taxon>
        <taxon>Gunneridae</taxon>
        <taxon>Pentapetalae</taxon>
        <taxon>rosids</taxon>
        <taxon>fabids</taxon>
        <taxon>Fagales</taxon>
        <taxon>Fagaceae</taxon>
        <taxon>Lithocarpus</taxon>
    </lineage>
</organism>
<gene>
    <name evidence="3" type="ORF">SO802_020786</name>
</gene>
<proteinExistence type="predicted"/>
<keyword evidence="4" id="KW-1185">Reference proteome</keyword>
<dbReference type="Pfam" id="PF03937">
    <property type="entry name" value="Sdh5"/>
    <property type="match status" value="1"/>
</dbReference>
<sequence length="87" mass="9805">MGFLELDLVLGKWVEEHIHSMDENGIKALDHVLDLENPDLWKWLTAQEQPPEAVEINPVFTALHDKVVNNLNSHSASETRAMPGQHG</sequence>
<dbReference type="GO" id="GO:0005739">
    <property type="term" value="C:mitochondrion"/>
    <property type="evidence" value="ECO:0007669"/>
    <property type="project" value="TreeGrafter"/>
</dbReference>
<evidence type="ECO:0000313" key="3">
    <source>
        <dbReference type="EMBL" id="KAK9996100.1"/>
    </source>
</evidence>
<dbReference type="EMBL" id="JAZDWU010000007">
    <property type="protein sequence ID" value="KAK9996100.1"/>
    <property type="molecule type" value="Genomic_DNA"/>
</dbReference>
<dbReference type="GO" id="GO:0034553">
    <property type="term" value="P:mitochondrial respiratory chain complex II assembly"/>
    <property type="evidence" value="ECO:0007669"/>
    <property type="project" value="TreeGrafter"/>
</dbReference>
<keyword evidence="1" id="KW-0496">Mitochondrion</keyword>
<dbReference type="Proteomes" id="UP001459277">
    <property type="component" value="Unassembled WGS sequence"/>
</dbReference>